<evidence type="ECO:0000313" key="1">
    <source>
        <dbReference type="EMBL" id="KAI7811864.1"/>
    </source>
</evidence>
<gene>
    <name evidence="1" type="ORF">IRJ41_022134</name>
</gene>
<keyword evidence="2" id="KW-1185">Reference proteome</keyword>
<dbReference type="Proteomes" id="UP001059041">
    <property type="component" value="Linkage Group LG3"/>
</dbReference>
<dbReference type="AlphaFoldDB" id="A0A9W7X123"/>
<dbReference type="EMBL" id="JAFHDT010000003">
    <property type="protein sequence ID" value="KAI7811864.1"/>
    <property type="molecule type" value="Genomic_DNA"/>
</dbReference>
<proteinExistence type="predicted"/>
<reference evidence="1" key="1">
    <citation type="submission" date="2021-02" db="EMBL/GenBank/DDBJ databases">
        <title>Comparative genomics reveals that relaxation of natural selection precedes convergent phenotypic evolution of cavefish.</title>
        <authorList>
            <person name="Peng Z."/>
        </authorList>
    </citation>
    <scope>NUCLEOTIDE SEQUENCE</scope>
    <source>
        <tissue evidence="1">Muscle</tissue>
    </source>
</reference>
<evidence type="ECO:0000313" key="2">
    <source>
        <dbReference type="Proteomes" id="UP001059041"/>
    </source>
</evidence>
<protein>
    <submittedName>
        <fullName evidence="1">Uncharacterized protein</fullName>
    </submittedName>
</protein>
<accession>A0A9W7X123</accession>
<sequence length="100" mass="11208">MESTYANHGRETRRQRKRCADSLDREWPCRTRNIGGATKCSIRIEGRGADLSVNVSATGIGIVFGPVLRRLQRYLGRFFQRFFGLGTMNRLLAGDTSGAQ</sequence>
<name>A0A9W7X123_TRIRA</name>
<comment type="caution">
    <text evidence="1">The sequence shown here is derived from an EMBL/GenBank/DDBJ whole genome shotgun (WGS) entry which is preliminary data.</text>
</comment>
<organism evidence="1 2">
    <name type="scientific">Triplophysa rosa</name>
    <name type="common">Cave loach</name>
    <dbReference type="NCBI Taxonomy" id="992332"/>
    <lineage>
        <taxon>Eukaryota</taxon>
        <taxon>Metazoa</taxon>
        <taxon>Chordata</taxon>
        <taxon>Craniata</taxon>
        <taxon>Vertebrata</taxon>
        <taxon>Euteleostomi</taxon>
        <taxon>Actinopterygii</taxon>
        <taxon>Neopterygii</taxon>
        <taxon>Teleostei</taxon>
        <taxon>Ostariophysi</taxon>
        <taxon>Cypriniformes</taxon>
        <taxon>Nemacheilidae</taxon>
        <taxon>Triplophysa</taxon>
    </lineage>
</organism>